<evidence type="ECO:0000313" key="4">
    <source>
        <dbReference type="EMBL" id="AQK79964.1"/>
    </source>
</evidence>
<dbReference type="SUPFAM" id="SSF52833">
    <property type="entry name" value="Thioredoxin-like"/>
    <property type="match status" value="1"/>
</dbReference>
<dbReference type="GO" id="GO:0005524">
    <property type="term" value="F:ATP binding"/>
    <property type="evidence" value="ECO:0007669"/>
    <property type="project" value="UniProtKB-UniRule"/>
</dbReference>
<reference evidence="4" key="1">
    <citation type="submission" date="2015-12" db="EMBL/GenBank/DDBJ databases">
        <title>Update maize B73 reference genome by single molecule sequencing technologies.</title>
        <authorList>
            <consortium name="Maize Genome Sequencing Project"/>
            <person name="Ware D."/>
        </authorList>
    </citation>
    <scope>NUCLEOTIDE SEQUENCE</scope>
    <source>
        <tissue evidence="4">Seedling</tissue>
    </source>
</reference>
<gene>
    <name evidence="4" type="ORF">ZEAMMB73_Zm00001d035932</name>
</gene>
<dbReference type="PROSITE" id="PS00107">
    <property type="entry name" value="PROTEIN_KINASE_ATP"/>
    <property type="match status" value="1"/>
</dbReference>
<feature type="compositionally biased region" description="Polar residues" evidence="2">
    <location>
        <begin position="48"/>
        <end position="60"/>
    </location>
</feature>
<keyword evidence="3" id="KW-0812">Transmembrane</keyword>
<keyword evidence="3" id="KW-0472">Membrane</keyword>
<feature type="binding site" evidence="1">
    <location>
        <position position="213"/>
    </location>
    <ligand>
        <name>ATP</name>
        <dbReference type="ChEBI" id="CHEBI:30616"/>
    </ligand>
</feature>
<dbReference type="ExpressionAtlas" id="A0A1D6LJQ0">
    <property type="expression patterns" value="baseline"/>
</dbReference>
<evidence type="ECO:0000256" key="3">
    <source>
        <dbReference type="SAM" id="Phobius"/>
    </source>
</evidence>
<dbReference type="Gene3D" id="3.40.30.10">
    <property type="entry name" value="Glutaredoxin"/>
    <property type="match status" value="1"/>
</dbReference>
<keyword evidence="1" id="KW-0067">ATP-binding</keyword>
<dbReference type="InParanoid" id="A0A1D6LJQ0"/>
<dbReference type="Gene3D" id="3.30.200.20">
    <property type="entry name" value="Phosphorylase Kinase, domain 1"/>
    <property type="match status" value="1"/>
</dbReference>
<evidence type="ECO:0000256" key="1">
    <source>
        <dbReference type="PROSITE-ProRule" id="PRU10141"/>
    </source>
</evidence>
<feature type="transmembrane region" description="Helical" evidence="3">
    <location>
        <begin position="175"/>
        <end position="193"/>
    </location>
</feature>
<organism evidence="4">
    <name type="scientific">Zea mays</name>
    <name type="common">Maize</name>
    <dbReference type="NCBI Taxonomy" id="4577"/>
    <lineage>
        <taxon>Eukaryota</taxon>
        <taxon>Viridiplantae</taxon>
        <taxon>Streptophyta</taxon>
        <taxon>Embryophyta</taxon>
        <taxon>Tracheophyta</taxon>
        <taxon>Spermatophyta</taxon>
        <taxon>Magnoliopsida</taxon>
        <taxon>Liliopsida</taxon>
        <taxon>Poales</taxon>
        <taxon>Poaceae</taxon>
        <taxon>PACMAD clade</taxon>
        <taxon>Panicoideae</taxon>
        <taxon>Andropogonodae</taxon>
        <taxon>Andropogoneae</taxon>
        <taxon>Tripsacinae</taxon>
        <taxon>Zea</taxon>
    </lineage>
</organism>
<keyword evidence="1" id="KW-0547">Nucleotide-binding</keyword>
<proteinExistence type="predicted"/>
<name>A0A1D6LJQ0_MAIZE</name>
<dbReference type="STRING" id="4577.A0A1D6LJQ0"/>
<dbReference type="InterPro" id="IPR011009">
    <property type="entry name" value="Kinase-like_dom_sf"/>
</dbReference>
<evidence type="ECO:0000256" key="2">
    <source>
        <dbReference type="SAM" id="MobiDB-lite"/>
    </source>
</evidence>
<sequence>MRRHLQLGRADGRSAPLRQIGCARKSAATPANPPSMEGPWPCAPKSHGSATSSVTDQASNSKVVKVQSEEAWDLFTDQASNEGRPVDVVVLLALHVHAVYLFRRVVAHFRASWCVMSLSMNYKFEELVQTHPEVLFLYVDVDDVQLDVAIVIALALTNSYSSATTQLKGRRSCSYYLLSAFLSFTVLFIRIGQGTYSNVYRASDLEKKIVALKKVHFDSLELESVKLKAREILILKIVA</sequence>
<dbReference type="SUPFAM" id="SSF56112">
    <property type="entry name" value="Protein kinase-like (PK-like)"/>
    <property type="match status" value="1"/>
</dbReference>
<accession>A0A1D6LJQ0</accession>
<dbReference type="InterPro" id="IPR017441">
    <property type="entry name" value="Protein_kinase_ATP_BS"/>
</dbReference>
<dbReference type="InterPro" id="IPR036249">
    <property type="entry name" value="Thioredoxin-like_sf"/>
</dbReference>
<protein>
    <submittedName>
        <fullName evidence="4">Uncharacterized protein</fullName>
    </submittedName>
</protein>
<keyword evidence="3" id="KW-1133">Transmembrane helix</keyword>
<dbReference type="EMBL" id="CM000782">
    <property type="protein sequence ID" value="AQK79964.1"/>
    <property type="molecule type" value="Genomic_DNA"/>
</dbReference>
<dbReference type="AlphaFoldDB" id="A0A1D6LJQ0"/>
<feature type="region of interest" description="Disordered" evidence="2">
    <location>
        <begin position="25"/>
        <end position="60"/>
    </location>
</feature>